<feature type="transmembrane region" description="Helical" evidence="2">
    <location>
        <begin position="733"/>
        <end position="759"/>
    </location>
</feature>
<protein>
    <submittedName>
        <fullName evidence="5">Glycosyl transferase family group 2</fullName>
    </submittedName>
</protein>
<evidence type="ECO:0000313" key="6">
    <source>
        <dbReference type="Proteomes" id="UP001063166"/>
    </source>
</evidence>
<accession>A0A9P3PFI5</accession>
<keyword evidence="2" id="KW-1133">Transmembrane helix</keyword>
<dbReference type="PANTHER" id="PTHR35408">
    <property type="entry name" value="CHROMOSOME 15, WHOLE GENOME SHOTGUN SEQUENCE"/>
    <property type="match status" value="1"/>
</dbReference>
<feature type="transmembrane region" description="Helical" evidence="2">
    <location>
        <begin position="831"/>
        <end position="850"/>
    </location>
</feature>
<feature type="transmembrane region" description="Helical" evidence="2">
    <location>
        <begin position="862"/>
        <end position="884"/>
    </location>
</feature>
<evidence type="ECO:0000256" key="2">
    <source>
        <dbReference type="SAM" id="Phobius"/>
    </source>
</evidence>
<feature type="compositionally biased region" description="Low complexity" evidence="1">
    <location>
        <begin position="170"/>
        <end position="187"/>
    </location>
</feature>
<reference evidence="5" key="1">
    <citation type="submission" date="2022-07" db="EMBL/GenBank/DDBJ databases">
        <title>The genome of Lyophyllum shimeji provides insight into the initial evolution of ectomycorrhizal fungal genome.</title>
        <authorList>
            <person name="Kobayashi Y."/>
            <person name="Shibata T."/>
            <person name="Hirakawa H."/>
            <person name="Shigenobu S."/>
            <person name="Nishiyama T."/>
            <person name="Yamada A."/>
            <person name="Hasebe M."/>
            <person name="Kawaguchi M."/>
        </authorList>
    </citation>
    <scope>NUCLEOTIDE SEQUENCE</scope>
    <source>
        <strain evidence="5">AT787</strain>
    </source>
</reference>
<dbReference type="InterPro" id="IPR029044">
    <property type="entry name" value="Nucleotide-diphossugar_trans"/>
</dbReference>
<dbReference type="AlphaFoldDB" id="A0A9P3PFI5"/>
<feature type="domain" description="Glycosyltransferase 2-like" evidence="3">
    <location>
        <begin position="509"/>
        <end position="719"/>
    </location>
</feature>
<keyword evidence="2" id="KW-0812">Transmembrane</keyword>
<evidence type="ECO:0000256" key="1">
    <source>
        <dbReference type="SAM" id="MobiDB-lite"/>
    </source>
</evidence>
<feature type="transmembrane region" description="Helical" evidence="2">
    <location>
        <begin position="779"/>
        <end position="802"/>
    </location>
</feature>
<comment type="caution">
    <text evidence="5">The sequence shown here is derived from an EMBL/GenBank/DDBJ whole genome shotgun (WGS) entry which is preliminary data.</text>
</comment>
<keyword evidence="5" id="KW-0808">Transferase</keyword>
<organism evidence="5 6">
    <name type="scientific">Lyophyllum shimeji</name>
    <name type="common">Hon-shimeji</name>
    <name type="synonym">Tricholoma shimeji</name>
    <dbReference type="NCBI Taxonomy" id="47721"/>
    <lineage>
        <taxon>Eukaryota</taxon>
        <taxon>Fungi</taxon>
        <taxon>Dikarya</taxon>
        <taxon>Basidiomycota</taxon>
        <taxon>Agaricomycotina</taxon>
        <taxon>Agaricomycetes</taxon>
        <taxon>Agaricomycetidae</taxon>
        <taxon>Agaricales</taxon>
        <taxon>Tricholomatineae</taxon>
        <taxon>Lyophyllaceae</taxon>
        <taxon>Lyophyllum</taxon>
    </lineage>
</organism>
<dbReference type="SUPFAM" id="SSF53448">
    <property type="entry name" value="Nucleotide-diphospho-sugar transferases"/>
    <property type="match status" value="1"/>
</dbReference>
<dbReference type="Proteomes" id="UP001063166">
    <property type="component" value="Unassembled WGS sequence"/>
</dbReference>
<feature type="compositionally biased region" description="Basic and acidic residues" evidence="1">
    <location>
        <begin position="200"/>
        <end position="217"/>
    </location>
</feature>
<feature type="region of interest" description="Disordered" evidence="1">
    <location>
        <begin position="169"/>
        <end position="248"/>
    </location>
</feature>
<dbReference type="OrthoDB" id="38531at2759"/>
<sequence length="893" mass="100616">MSVITLHNSDYDLFDAWMHKIYESTQANNWFMPTEDVIATGVCLRVENGFYRVFPYENPALVPFEAAVRGLNPVVAVKMRSSAVVAALAKVGPHADSIYIDQGTRIQILESIDYLPQAEKDQCGAFIRDEGSLVLWSYALETMIPLCKDFEEKLIKHIWRTRKIARRTDAGATSTSSASASPSSPGSQVELNEKADDDPKETGKEKAEETKQQEVKKGRWWSWRLQPRAKAAPAPSDANVDPEKGRGRRKERKLMLLGPLYAGCGAGLATYFMSGGISVLLQEYALDGDYKRFALVITLPVIFCVSLFFCLQLVGNLCLIFGPVAQYHENSMFYSAVRPEPNPEIDNNLPHITIQLPVYKESLELVIAPSVFSIKKAMQTYARQGGTSAIFICDDGLQLIPEADREERIAFYANHNIGWVARPGHSSAPDGFKRPGKFKKASNMNYGLAVSLKLEKFLAQLIADGAEDEPGDCLEDRAMRMAAEEVYEESGRRWKPWCANGKSIRIGEIILIIDADTIVPEDCFRDAAREMGESPDVAIIQHESDVMQVAHHYFENGITHFTRRINRCISLGCANGEVAPFVGHNAFLRWSAVQDAAFVDPADGKRKQWSEANVSEDFDLALRLLLNGYTLRWATYSEGGFKEGVSLTVVDELARWQKYAYGCNEIIFNPLIKWWKHGPISAQLRGFVWSKAPFHYKIGMMSYMFSYYGIAAAMVGSVLNYLLLGLAPQLDRFYLHSFEILLACTVVFPGVGNLGFTLLEYRLGYKNFISAMVENLRWVPFFLFFFGGLSIHLSTALLAHLFSYNMTWGSTGKEVERSTFWMEVPRIWQRFKLSFMICFLCIAMMVIFTTDAVPFEYQIPGWNWALIIPLALCVGCHVLLPIVLNPWLMIFSY</sequence>
<proteinExistence type="predicted"/>
<gene>
    <name evidence="5" type="ORF">LshimejAT787_0200640</name>
</gene>
<dbReference type="Pfam" id="PF25550">
    <property type="entry name" value="DUF7928"/>
    <property type="match status" value="1"/>
</dbReference>
<evidence type="ECO:0000259" key="4">
    <source>
        <dbReference type="Pfam" id="PF25550"/>
    </source>
</evidence>
<dbReference type="GO" id="GO:0016740">
    <property type="term" value="F:transferase activity"/>
    <property type="evidence" value="ECO:0007669"/>
    <property type="project" value="UniProtKB-KW"/>
</dbReference>
<dbReference type="PANTHER" id="PTHR35408:SF3">
    <property type="entry name" value="GLYCOSYLTRANSFERASE 2-LIKE DOMAIN-CONTAINING PROTEIN"/>
    <property type="match status" value="1"/>
</dbReference>
<feature type="domain" description="DUF7928" evidence="4">
    <location>
        <begin position="14"/>
        <end position="167"/>
    </location>
</feature>
<dbReference type="InterPro" id="IPR001173">
    <property type="entry name" value="Glyco_trans_2-like"/>
</dbReference>
<keyword evidence="6" id="KW-1185">Reference proteome</keyword>
<dbReference type="EMBL" id="BRPK01000002">
    <property type="protein sequence ID" value="GLB34499.1"/>
    <property type="molecule type" value="Genomic_DNA"/>
</dbReference>
<dbReference type="Pfam" id="PF13632">
    <property type="entry name" value="Glyco_trans_2_3"/>
    <property type="match status" value="1"/>
</dbReference>
<dbReference type="Gene3D" id="3.90.550.10">
    <property type="entry name" value="Spore Coat Polysaccharide Biosynthesis Protein SpsA, Chain A"/>
    <property type="match status" value="1"/>
</dbReference>
<feature type="transmembrane region" description="Helical" evidence="2">
    <location>
        <begin position="293"/>
        <end position="322"/>
    </location>
</feature>
<feature type="transmembrane region" description="Helical" evidence="2">
    <location>
        <begin position="705"/>
        <end position="727"/>
    </location>
</feature>
<name>A0A9P3PFI5_LYOSH</name>
<feature type="transmembrane region" description="Helical" evidence="2">
    <location>
        <begin position="254"/>
        <end position="273"/>
    </location>
</feature>
<keyword evidence="2" id="KW-0472">Membrane</keyword>
<dbReference type="InterPro" id="IPR057688">
    <property type="entry name" value="DUF7928"/>
</dbReference>
<evidence type="ECO:0000313" key="5">
    <source>
        <dbReference type="EMBL" id="GLB34499.1"/>
    </source>
</evidence>
<evidence type="ECO:0000259" key="3">
    <source>
        <dbReference type="Pfam" id="PF13632"/>
    </source>
</evidence>